<dbReference type="Proteomes" id="UP001597114">
    <property type="component" value="Unassembled WGS sequence"/>
</dbReference>
<proteinExistence type="predicted"/>
<evidence type="ECO:0000256" key="1">
    <source>
        <dbReference type="SAM" id="Phobius"/>
    </source>
</evidence>
<keyword evidence="3" id="KW-1185">Reference proteome</keyword>
<evidence type="ECO:0000313" key="2">
    <source>
        <dbReference type="EMBL" id="MFD1516372.1"/>
    </source>
</evidence>
<organism evidence="2 3">
    <name type="scientific">Pseudonocardia yunnanensis</name>
    <dbReference type="NCBI Taxonomy" id="58107"/>
    <lineage>
        <taxon>Bacteria</taxon>
        <taxon>Bacillati</taxon>
        <taxon>Actinomycetota</taxon>
        <taxon>Actinomycetes</taxon>
        <taxon>Pseudonocardiales</taxon>
        <taxon>Pseudonocardiaceae</taxon>
        <taxon>Pseudonocardia</taxon>
    </lineage>
</organism>
<sequence>MTRTDGQMSIANRLAAALHTGAELDLIPNTPVGDPLSDEVMRGWGPDHEVDAEMLRELLLRRGLGDETVDPHGLHLRGARIRGRLDLDLVDTLVALRLYDCLLELGVSAEQAHLPLLALVRCRVGHPNLPALLGDALQLDGQLQLDGSVITATSAHGAVRLLSAQIGSQLNLVSTTVRNSGGPALAADGLQIGSDARFLEGFTAEGSGGDGAIRLHGARIGGQLNFASGTVRNSTGPALYADRLQTDGDVYFFEGFTAEGSGEDGAIRLPGARIGGELTLQGATVRNSTGPALYADGLQTGSDVYFFEGFTAEASGGDGAIRLPGARIGGQLNFVSGTVRNSTGPALYADRLQTDGDVHFFEGFTAEGAAGAGAICLFGARIGGQLTLQGATLRNPDGPAFVADRLQTDGDVHFIEGFTAEGAGENGAVRLPGARIGGQLALRGAIRNTTGPALYADRLQTHGDAFLDTGFDAEGAGGDGALRMPGARIGGQLSLRGATVRNSDGPALRADGLQTDEDVYLDWSFTAEGAGDEGAVRLQGARIGGRLSLAGATVLSSSDERHRWEIGGLTYTGVPRLAEERNRQAWLELLRSGTPRYAAQPYQQLAAAYRAEGHDSDVRAILIAQREDQIARGGLSRADRWWGRITGALLGYGYQPWRALLYLGAVLAVSVTLTVVLGAYGALTRTPDRPVAAAPAPQVATAAPAPFTALAEAQPCPLIERIGKGLDLGTPFLPRTMTTRCEPTSTVTGTALTLSAWLLQVAAWALAALFVAGFTGIVRRT</sequence>
<keyword evidence="1" id="KW-0472">Membrane</keyword>
<name>A0ABW4EN31_9PSEU</name>
<reference evidence="3" key="1">
    <citation type="journal article" date="2019" name="Int. J. Syst. Evol. Microbiol.">
        <title>The Global Catalogue of Microorganisms (GCM) 10K type strain sequencing project: providing services to taxonomists for standard genome sequencing and annotation.</title>
        <authorList>
            <consortium name="The Broad Institute Genomics Platform"/>
            <consortium name="The Broad Institute Genome Sequencing Center for Infectious Disease"/>
            <person name="Wu L."/>
            <person name="Ma J."/>
        </authorList>
    </citation>
    <scope>NUCLEOTIDE SEQUENCE [LARGE SCALE GENOMIC DNA]</scope>
    <source>
        <strain evidence="3">CCM 7043</strain>
    </source>
</reference>
<evidence type="ECO:0000313" key="3">
    <source>
        <dbReference type="Proteomes" id="UP001597114"/>
    </source>
</evidence>
<keyword evidence="1" id="KW-0812">Transmembrane</keyword>
<accession>A0ABW4EN31</accession>
<evidence type="ECO:0008006" key="4">
    <source>
        <dbReference type="Google" id="ProtNLM"/>
    </source>
</evidence>
<dbReference type="RefSeq" id="WP_344723199.1">
    <property type="nucleotide sequence ID" value="NZ_BAAAUS010000017.1"/>
</dbReference>
<dbReference type="EMBL" id="JBHUCO010000002">
    <property type="protein sequence ID" value="MFD1516372.1"/>
    <property type="molecule type" value="Genomic_DNA"/>
</dbReference>
<feature type="transmembrane region" description="Helical" evidence="1">
    <location>
        <begin position="757"/>
        <end position="778"/>
    </location>
</feature>
<keyword evidence="1" id="KW-1133">Transmembrane helix</keyword>
<feature type="transmembrane region" description="Helical" evidence="1">
    <location>
        <begin position="659"/>
        <end position="683"/>
    </location>
</feature>
<protein>
    <recommendedName>
        <fullName evidence="4">Oxidoreductase</fullName>
    </recommendedName>
</protein>
<gene>
    <name evidence="2" type="ORF">ACFSJD_02670</name>
</gene>
<comment type="caution">
    <text evidence="2">The sequence shown here is derived from an EMBL/GenBank/DDBJ whole genome shotgun (WGS) entry which is preliminary data.</text>
</comment>